<evidence type="ECO:0000313" key="2">
    <source>
        <dbReference type="Proteomes" id="UP000664349"/>
    </source>
</evidence>
<evidence type="ECO:0000313" key="1">
    <source>
        <dbReference type="EMBL" id="MBO0418094.1"/>
    </source>
</evidence>
<comment type="caution">
    <text evidence="1">The sequence shown here is derived from an EMBL/GenBank/DDBJ whole genome shotgun (WGS) entry which is preliminary data.</text>
</comment>
<organism evidence="1 2">
    <name type="scientific">Chromobacterium haemolyticum</name>
    <dbReference type="NCBI Taxonomy" id="394935"/>
    <lineage>
        <taxon>Bacteria</taxon>
        <taxon>Pseudomonadati</taxon>
        <taxon>Pseudomonadota</taxon>
        <taxon>Betaproteobacteria</taxon>
        <taxon>Neisseriales</taxon>
        <taxon>Chromobacteriaceae</taxon>
        <taxon>Chromobacterium</taxon>
    </lineage>
</organism>
<dbReference type="EMBL" id="JAFLRD010000024">
    <property type="protein sequence ID" value="MBO0418094.1"/>
    <property type="molecule type" value="Genomic_DNA"/>
</dbReference>
<keyword evidence="2" id="KW-1185">Reference proteome</keyword>
<evidence type="ECO:0008006" key="3">
    <source>
        <dbReference type="Google" id="ProtNLM"/>
    </source>
</evidence>
<accession>A0ABS3GSR3</accession>
<reference evidence="1 2" key="1">
    <citation type="submission" date="2021-03" db="EMBL/GenBank/DDBJ databases">
        <title>First Case of infection caused by Chromobacterium haemolyticum derived from water in China.</title>
        <authorList>
            <person name="Chen J."/>
            <person name="Liu C."/>
        </authorList>
    </citation>
    <scope>NUCLEOTIDE SEQUENCE [LARGE SCALE GENOMIC DNA]</scope>
    <source>
        <strain evidence="1 2">WJ-5</strain>
    </source>
</reference>
<proteinExistence type="predicted"/>
<protein>
    <recommendedName>
        <fullName evidence="3">Transposase</fullName>
    </recommendedName>
</protein>
<dbReference type="RefSeq" id="WP_206833298.1">
    <property type="nucleotide sequence ID" value="NZ_JAEILV010000026.1"/>
</dbReference>
<gene>
    <name evidence="1" type="ORF">J1C50_21540</name>
</gene>
<feature type="non-terminal residue" evidence="1">
    <location>
        <position position="1"/>
    </location>
</feature>
<dbReference type="Proteomes" id="UP000664349">
    <property type="component" value="Unassembled WGS sequence"/>
</dbReference>
<name>A0ABS3GSR3_9NEIS</name>
<sequence length="68" mass="7979">HLGSFFSPLDFLTLRYYSETLNRFLEPVQNLASKSETGRKRMKKRSVHTVHEHFEGVFNAVSPQRSRL</sequence>